<evidence type="ECO:0000313" key="2">
    <source>
        <dbReference type="EMBL" id="WIH94520.1"/>
    </source>
</evidence>
<organism evidence="2 3">
    <name type="scientific">Brachyspira pilosicoli</name>
    <name type="common">Serpulina pilosicoli</name>
    <dbReference type="NCBI Taxonomy" id="52584"/>
    <lineage>
        <taxon>Bacteria</taxon>
        <taxon>Pseudomonadati</taxon>
        <taxon>Spirochaetota</taxon>
        <taxon>Spirochaetia</taxon>
        <taxon>Brachyspirales</taxon>
        <taxon>Brachyspiraceae</taxon>
        <taxon>Brachyspira</taxon>
    </lineage>
</organism>
<accession>A0AAJ6K7U9</accession>
<keyword evidence="1" id="KW-0812">Transmembrane</keyword>
<feature type="transmembrane region" description="Helical" evidence="1">
    <location>
        <begin position="43"/>
        <end position="64"/>
    </location>
</feature>
<protein>
    <submittedName>
        <fullName evidence="2">Uncharacterized protein</fullName>
    </submittedName>
</protein>
<proteinExistence type="predicted"/>
<dbReference type="RefSeq" id="WP_284602581.1">
    <property type="nucleotide sequence ID" value="NZ_CP098752.1"/>
</dbReference>
<keyword evidence="1" id="KW-0472">Membrane</keyword>
<feature type="transmembrane region" description="Helical" evidence="1">
    <location>
        <begin position="12"/>
        <end position="31"/>
    </location>
</feature>
<name>A0AAJ6K7U9_BRAPL</name>
<reference evidence="2" key="1">
    <citation type="submission" date="2022-06" db="EMBL/GenBank/DDBJ databases">
        <title>Brachyspira pilosicoli from pigs in Switzerland.</title>
        <authorList>
            <person name="Schmitt S."/>
            <person name="Arnold M."/>
            <person name="Rossano A."/>
            <person name="Perreten V."/>
        </authorList>
    </citation>
    <scope>NUCLEOTIDE SEQUENCE</scope>
    <source>
        <strain evidence="2">MEI4028</strain>
    </source>
</reference>
<dbReference type="Proteomes" id="UP001242021">
    <property type="component" value="Chromosome"/>
</dbReference>
<sequence>MIKHKAKSISNVLKLLIVAFIFFEYHYQSIIKQAPLTSDDCKGLLFIAIAGFFILFPIDASIFIQNLYKAKNIKNEIKADIE</sequence>
<evidence type="ECO:0000256" key="1">
    <source>
        <dbReference type="SAM" id="Phobius"/>
    </source>
</evidence>
<dbReference type="EMBL" id="CP098754">
    <property type="protein sequence ID" value="WIH94520.1"/>
    <property type="molecule type" value="Genomic_DNA"/>
</dbReference>
<dbReference type="AlphaFoldDB" id="A0AAJ6K7U9"/>
<gene>
    <name evidence="2" type="ORF">NEH99_09505</name>
</gene>
<evidence type="ECO:0000313" key="3">
    <source>
        <dbReference type="Proteomes" id="UP001242021"/>
    </source>
</evidence>
<keyword evidence="1" id="KW-1133">Transmembrane helix</keyword>